<name>A0AA39MUX0_9AGAR</name>
<proteinExistence type="predicted"/>
<gene>
    <name evidence="1" type="ORF">EV421DRAFT_1684191</name>
</gene>
<reference evidence="1" key="1">
    <citation type="submission" date="2023-06" db="EMBL/GenBank/DDBJ databases">
        <authorList>
            <consortium name="Lawrence Berkeley National Laboratory"/>
            <person name="Ahrendt S."/>
            <person name="Sahu N."/>
            <person name="Indic B."/>
            <person name="Wong-Bajracharya J."/>
            <person name="Merenyi Z."/>
            <person name="Ke H.-M."/>
            <person name="Monk M."/>
            <person name="Kocsube S."/>
            <person name="Drula E."/>
            <person name="Lipzen A."/>
            <person name="Balint B."/>
            <person name="Henrissat B."/>
            <person name="Andreopoulos B."/>
            <person name="Martin F.M."/>
            <person name="Harder C.B."/>
            <person name="Rigling D."/>
            <person name="Ford K.L."/>
            <person name="Foster G.D."/>
            <person name="Pangilinan J."/>
            <person name="Papanicolaou A."/>
            <person name="Barry K."/>
            <person name="LaButti K."/>
            <person name="Viragh M."/>
            <person name="Koriabine M."/>
            <person name="Yan M."/>
            <person name="Riley R."/>
            <person name="Champramary S."/>
            <person name="Plett K.L."/>
            <person name="Tsai I.J."/>
            <person name="Slot J."/>
            <person name="Sipos G."/>
            <person name="Plett J."/>
            <person name="Nagy L.G."/>
            <person name="Grigoriev I.V."/>
        </authorList>
    </citation>
    <scope>NUCLEOTIDE SEQUENCE</scope>
    <source>
        <strain evidence="1">FPL87.14</strain>
    </source>
</reference>
<accession>A0AA39MUX0</accession>
<keyword evidence="2" id="KW-1185">Reference proteome</keyword>
<dbReference type="EMBL" id="JAUEPT010000011">
    <property type="protein sequence ID" value="KAK0447512.1"/>
    <property type="molecule type" value="Genomic_DNA"/>
</dbReference>
<protein>
    <submittedName>
        <fullName evidence="1">Uncharacterized protein</fullName>
    </submittedName>
</protein>
<feature type="non-terminal residue" evidence="1">
    <location>
        <position position="1"/>
    </location>
</feature>
<dbReference type="Proteomes" id="UP001175226">
    <property type="component" value="Unassembled WGS sequence"/>
</dbReference>
<evidence type="ECO:0000313" key="2">
    <source>
        <dbReference type="Proteomes" id="UP001175226"/>
    </source>
</evidence>
<feature type="non-terminal residue" evidence="1">
    <location>
        <position position="196"/>
    </location>
</feature>
<sequence>HNTSLPRIKSTRRMKLQRYPFAEDHPMAGTHHVLCRPADEKYVPNFVGGMLPRCDVGDRDFYCSTMLTLFVPWRSGRQLKEEHVSWIEAFDSRVFPPWQQRIMKNFNLRYECLDARDDYHAQMTKETVKDMHPMFSMDETGEAIMEFDANGNDLSVDDYGVNSEEHSTIIHGVSYRRKMVKAAKIQRIMGTNGCNW</sequence>
<organism evidence="1 2">
    <name type="scientific">Armillaria borealis</name>
    <dbReference type="NCBI Taxonomy" id="47425"/>
    <lineage>
        <taxon>Eukaryota</taxon>
        <taxon>Fungi</taxon>
        <taxon>Dikarya</taxon>
        <taxon>Basidiomycota</taxon>
        <taxon>Agaricomycotina</taxon>
        <taxon>Agaricomycetes</taxon>
        <taxon>Agaricomycetidae</taxon>
        <taxon>Agaricales</taxon>
        <taxon>Marasmiineae</taxon>
        <taxon>Physalacriaceae</taxon>
        <taxon>Armillaria</taxon>
    </lineage>
</organism>
<evidence type="ECO:0000313" key="1">
    <source>
        <dbReference type="EMBL" id="KAK0447512.1"/>
    </source>
</evidence>
<comment type="caution">
    <text evidence="1">The sequence shown here is derived from an EMBL/GenBank/DDBJ whole genome shotgun (WGS) entry which is preliminary data.</text>
</comment>
<dbReference type="AlphaFoldDB" id="A0AA39MUX0"/>